<accession>A0A1V8T8K9</accession>
<dbReference type="InterPro" id="IPR052389">
    <property type="entry name" value="Sec_Metab_Biosynth-Assoc"/>
</dbReference>
<name>A0A1V8T8K9_9PEZI</name>
<feature type="domain" description="Acyl-CoA thioesterase-like N-terminal HotDog" evidence="1">
    <location>
        <begin position="55"/>
        <end position="129"/>
    </location>
</feature>
<dbReference type="OrthoDB" id="2532955at2759"/>
<dbReference type="STRING" id="1507870.A0A1V8T8K9"/>
<evidence type="ECO:0008006" key="5">
    <source>
        <dbReference type="Google" id="ProtNLM"/>
    </source>
</evidence>
<dbReference type="InParanoid" id="A0A1V8T8K9"/>
<evidence type="ECO:0000259" key="1">
    <source>
        <dbReference type="Pfam" id="PF13622"/>
    </source>
</evidence>
<dbReference type="CDD" id="cd03440">
    <property type="entry name" value="hot_dog"/>
    <property type="match status" value="1"/>
</dbReference>
<keyword evidence="4" id="KW-1185">Reference proteome</keyword>
<proteinExistence type="predicted"/>
<reference evidence="4" key="1">
    <citation type="submission" date="2017-03" db="EMBL/GenBank/DDBJ databases">
        <title>Genomes of endolithic fungi from Antarctica.</title>
        <authorList>
            <person name="Coleine C."/>
            <person name="Masonjones S."/>
            <person name="Stajich J.E."/>
        </authorList>
    </citation>
    <scope>NUCLEOTIDE SEQUENCE [LARGE SCALE GENOMIC DNA]</scope>
    <source>
        <strain evidence="4">CCFEE 5527</strain>
    </source>
</reference>
<dbReference type="Pfam" id="PF20789">
    <property type="entry name" value="4HBT_3C"/>
    <property type="match status" value="1"/>
</dbReference>
<dbReference type="InterPro" id="IPR049450">
    <property type="entry name" value="ACOT8-like_C"/>
</dbReference>
<evidence type="ECO:0000313" key="4">
    <source>
        <dbReference type="Proteomes" id="UP000192596"/>
    </source>
</evidence>
<dbReference type="Proteomes" id="UP000192596">
    <property type="component" value="Unassembled WGS sequence"/>
</dbReference>
<dbReference type="SUPFAM" id="SSF54637">
    <property type="entry name" value="Thioesterase/thiol ester dehydrase-isomerase"/>
    <property type="match status" value="2"/>
</dbReference>
<dbReference type="PANTHER" id="PTHR38110">
    <property type="entry name" value="CHROMOSOME 23, WHOLE GENOME SHOTGUN SEQUENCE"/>
    <property type="match status" value="1"/>
</dbReference>
<dbReference type="InterPro" id="IPR029069">
    <property type="entry name" value="HotDog_dom_sf"/>
</dbReference>
<evidence type="ECO:0000259" key="2">
    <source>
        <dbReference type="Pfam" id="PF20789"/>
    </source>
</evidence>
<dbReference type="Gene3D" id="2.40.160.210">
    <property type="entry name" value="Acyl-CoA thioesterase, double hotdog domain"/>
    <property type="match status" value="1"/>
</dbReference>
<dbReference type="PANTHER" id="PTHR38110:SF1">
    <property type="entry name" value="THIOESTERASE DOMAIN-CONTAINING PROTEIN"/>
    <property type="match status" value="1"/>
</dbReference>
<comment type="caution">
    <text evidence="3">The sequence shown here is derived from an EMBL/GenBank/DDBJ whole genome shotgun (WGS) entry which is preliminary data.</text>
</comment>
<dbReference type="InterPro" id="IPR042171">
    <property type="entry name" value="Acyl-CoA_hotdog"/>
</dbReference>
<dbReference type="EMBL" id="NAJO01000014">
    <property type="protein sequence ID" value="OQO07512.1"/>
    <property type="molecule type" value="Genomic_DNA"/>
</dbReference>
<evidence type="ECO:0000313" key="3">
    <source>
        <dbReference type="EMBL" id="OQO07512.1"/>
    </source>
</evidence>
<sequence>MVERRALTFTEAAQVRAVSSHEYSVHVHEDYSAAAAAHGGNLNVPQITSEIFLTVPLALIWRAILLHFQTTLVKQQQPDTVALHFEYLRPGLAGDATIKIEDVRLGKASSTVQAVLSQGGKEKVRAFAMNVDRSKSNGISITTGYTRQPLEPSIDFDRVLVHQDPHWIRWEGTWAPNSPAKWLSNVIIAFRKECDTDKNMSDSWVRCKNPAQRWSTEMLGLVVDLSSPPAENHFVGSLNGQAEYAREAMQWAAEGRQPPPAAGWRIPRFYPTVSMSIDVKHALPAQGVEWLYVRASTKSVLDGRVDIHVEVWDVEGRLVALSQQMWMAIDISRSPAARKAAEKQKGRL</sequence>
<dbReference type="InterPro" id="IPR049449">
    <property type="entry name" value="TesB_ACOT8-like_N"/>
</dbReference>
<protein>
    <recommendedName>
        <fullName evidence="5">Thioesterase-like superfamily-domain-containing protein</fullName>
    </recommendedName>
</protein>
<dbReference type="Pfam" id="PF13622">
    <property type="entry name" value="4HBT_3"/>
    <property type="match status" value="1"/>
</dbReference>
<dbReference type="AlphaFoldDB" id="A0A1V8T8K9"/>
<gene>
    <name evidence="3" type="ORF">B0A48_07209</name>
</gene>
<organism evidence="3 4">
    <name type="scientific">Cryoendolithus antarcticus</name>
    <dbReference type="NCBI Taxonomy" id="1507870"/>
    <lineage>
        <taxon>Eukaryota</taxon>
        <taxon>Fungi</taxon>
        <taxon>Dikarya</taxon>
        <taxon>Ascomycota</taxon>
        <taxon>Pezizomycotina</taxon>
        <taxon>Dothideomycetes</taxon>
        <taxon>Dothideomycetidae</taxon>
        <taxon>Cladosporiales</taxon>
        <taxon>Cladosporiaceae</taxon>
        <taxon>Cryoendolithus</taxon>
    </lineage>
</organism>
<feature type="domain" description="Acyl-CoA thioesterase-like C-terminal" evidence="2">
    <location>
        <begin position="193"/>
        <end position="326"/>
    </location>
</feature>